<dbReference type="EMBL" id="BAABAT010000029">
    <property type="protein sequence ID" value="GAA4258027.1"/>
    <property type="molecule type" value="Genomic_DNA"/>
</dbReference>
<evidence type="ECO:0000313" key="5">
    <source>
        <dbReference type="EMBL" id="GAA4258027.1"/>
    </source>
</evidence>
<evidence type="ECO:0000259" key="4">
    <source>
        <dbReference type="PROSITE" id="PS51186"/>
    </source>
</evidence>
<sequence length="189" mass="20925">MMPMPAELPTGAILRPIELPDAPALRETSLRNLDRFRRSSPRQPDSYWTPEGQRERVETAVRRNEAGEALCLAIARADAVLGLVILSTIVRGPFCNTSLGYWIDAAEEGRGITSAAVAATCTIAERDLGLHRIDASTLPDNRASQRVLTKNGFELYGRPRDYIYLDDAWQEAVLFQRILHDRPPPAGSA</sequence>
<comment type="caution">
    <text evidence="5">The sequence shown here is derived from an EMBL/GenBank/DDBJ whole genome shotgun (WGS) entry which is preliminary data.</text>
</comment>
<reference evidence="6" key="1">
    <citation type="journal article" date="2019" name="Int. J. Syst. Evol. Microbiol.">
        <title>The Global Catalogue of Microorganisms (GCM) 10K type strain sequencing project: providing services to taxonomists for standard genome sequencing and annotation.</title>
        <authorList>
            <consortium name="The Broad Institute Genomics Platform"/>
            <consortium name="The Broad Institute Genome Sequencing Center for Infectious Disease"/>
            <person name="Wu L."/>
            <person name="Ma J."/>
        </authorList>
    </citation>
    <scope>NUCLEOTIDE SEQUENCE [LARGE SCALE GENOMIC DNA]</scope>
    <source>
        <strain evidence="6">JCM 17441</strain>
    </source>
</reference>
<evidence type="ECO:0000256" key="1">
    <source>
        <dbReference type="ARBA" id="ARBA00022679"/>
    </source>
</evidence>
<dbReference type="InterPro" id="IPR016181">
    <property type="entry name" value="Acyl_CoA_acyltransferase"/>
</dbReference>
<gene>
    <name evidence="5" type="ORF">GCM10022255_077180</name>
</gene>
<keyword evidence="2" id="KW-0012">Acyltransferase</keyword>
<evidence type="ECO:0000256" key="3">
    <source>
        <dbReference type="ARBA" id="ARBA00038502"/>
    </source>
</evidence>
<protein>
    <submittedName>
        <fullName evidence="5">GNAT family N-acetyltransferase</fullName>
    </submittedName>
</protein>
<dbReference type="PANTHER" id="PTHR43792:SF8">
    <property type="entry name" value="[RIBOSOMAL PROTEIN US5]-ALANINE N-ACETYLTRANSFERASE"/>
    <property type="match status" value="1"/>
</dbReference>
<dbReference type="SUPFAM" id="SSF55729">
    <property type="entry name" value="Acyl-CoA N-acyltransferases (Nat)"/>
    <property type="match status" value="1"/>
</dbReference>
<dbReference type="Gene3D" id="3.40.630.30">
    <property type="match status" value="1"/>
</dbReference>
<keyword evidence="6" id="KW-1185">Reference proteome</keyword>
<dbReference type="Proteomes" id="UP001500620">
    <property type="component" value="Unassembled WGS sequence"/>
</dbReference>
<accession>A0ABP8DKA8</accession>
<feature type="domain" description="N-acetyltransferase" evidence="4">
    <location>
        <begin position="12"/>
        <end position="176"/>
    </location>
</feature>
<name>A0ABP8DKA8_9ACTN</name>
<evidence type="ECO:0000256" key="2">
    <source>
        <dbReference type="ARBA" id="ARBA00023315"/>
    </source>
</evidence>
<dbReference type="Pfam" id="PF13302">
    <property type="entry name" value="Acetyltransf_3"/>
    <property type="match status" value="1"/>
</dbReference>
<dbReference type="PANTHER" id="PTHR43792">
    <property type="entry name" value="GNAT FAMILY, PUTATIVE (AFU_ORTHOLOGUE AFUA_3G00765)-RELATED-RELATED"/>
    <property type="match status" value="1"/>
</dbReference>
<comment type="similarity">
    <text evidence="3">Belongs to the acetyltransferase family. RimJ subfamily.</text>
</comment>
<keyword evidence="1" id="KW-0808">Transferase</keyword>
<dbReference type="InterPro" id="IPR051531">
    <property type="entry name" value="N-acetyltransferase"/>
</dbReference>
<organism evidence="5 6">
    <name type="scientific">Dactylosporangium darangshiense</name>
    <dbReference type="NCBI Taxonomy" id="579108"/>
    <lineage>
        <taxon>Bacteria</taxon>
        <taxon>Bacillati</taxon>
        <taxon>Actinomycetota</taxon>
        <taxon>Actinomycetes</taxon>
        <taxon>Micromonosporales</taxon>
        <taxon>Micromonosporaceae</taxon>
        <taxon>Dactylosporangium</taxon>
    </lineage>
</organism>
<dbReference type="InterPro" id="IPR000182">
    <property type="entry name" value="GNAT_dom"/>
</dbReference>
<proteinExistence type="inferred from homology"/>
<dbReference type="PROSITE" id="PS51186">
    <property type="entry name" value="GNAT"/>
    <property type="match status" value="1"/>
</dbReference>
<evidence type="ECO:0000313" key="6">
    <source>
        <dbReference type="Proteomes" id="UP001500620"/>
    </source>
</evidence>